<accession>A0AA97LH96</accession>
<dbReference type="InterPro" id="IPR036445">
    <property type="entry name" value="GPCR_2_extracell_dom_sf"/>
</dbReference>
<evidence type="ECO:0000256" key="12">
    <source>
        <dbReference type="ARBA" id="ARBA00023136"/>
    </source>
</evidence>
<evidence type="ECO:0000256" key="14">
    <source>
        <dbReference type="ARBA" id="ARBA00023170"/>
    </source>
</evidence>
<dbReference type="PANTHER" id="PTHR10239">
    <property type="entry name" value="ISTHMIN-2"/>
    <property type="match status" value="1"/>
</dbReference>
<dbReference type="SUPFAM" id="SSF82895">
    <property type="entry name" value="TSP-1 type 1 repeat"/>
    <property type="match status" value="4"/>
</dbReference>
<dbReference type="SMART" id="SM00209">
    <property type="entry name" value="TSP1"/>
    <property type="match status" value="4"/>
</dbReference>
<dbReference type="InterPro" id="IPR001879">
    <property type="entry name" value="GPCR_2_extracellular_dom"/>
</dbReference>
<dbReference type="InterPro" id="IPR032471">
    <property type="entry name" value="AGRL2-4_GAIN_subdom_A"/>
</dbReference>
<feature type="region of interest" description="Disordered" evidence="17">
    <location>
        <begin position="1221"/>
        <end position="1241"/>
    </location>
</feature>
<dbReference type="InterPro" id="IPR008077">
    <property type="entry name" value="GPCR_2_brain_angio_inhib"/>
</dbReference>
<dbReference type="Gene3D" id="4.10.1240.10">
    <property type="entry name" value="GPCR, family 2, extracellular hormone receptor domain"/>
    <property type="match status" value="1"/>
</dbReference>
<feature type="transmembrane region" description="Helical" evidence="18">
    <location>
        <begin position="879"/>
        <end position="900"/>
    </location>
</feature>
<evidence type="ECO:0000256" key="16">
    <source>
        <dbReference type="ARBA" id="ARBA00023224"/>
    </source>
</evidence>
<keyword evidence="14 24" id="KW-0675">Receptor</keyword>
<dbReference type="PROSITE" id="PS00650">
    <property type="entry name" value="G_PROTEIN_RECEP_F2_2"/>
    <property type="match status" value="1"/>
</dbReference>
<evidence type="ECO:0000256" key="5">
    <source>
        <dbReference type="ARBA" id="ARBA00022525"/>
    </source>
</evidence>
<dbReference type="Pfam" id="PF00090">
    <property type="entry name" value="TSP_1"/>
    <property type="match status" value="4"/>
</dbReference>
<sequence length="1529" mass="169696">MNPAGPLLLSVISCLLWLSRGFDPAPSACSALASGVLYGSFSLKDLFPTVSTGCSWTLENPDPTKYSLYLKFNREEQVCTHYSPMVLPLDHYLSNDTCSQPEVTAVPREEEQEEGDVRLELCQGEGPFAFFHFDKNFVQLCLAEEPEAATRLLPPDAVEFRFVEVLLINNNNSSQFTCSVLCRWLEECLRLGTGQPCGLSQTGCLCQPPQTLPAPPQLDQTVSNALTPPAPSSSNSQCCVTELHSGNANDVYSPEIKYGGAVHEDQKVKTQWPRSADEPGVYMAQTGDPAAEEWSPWSVCSLTCGQGTQVRTRSCVSSPYGTLCSGLLRETRLCNNTATCPVHGLWEEWSPWSLCSRTCGRGSRIRMRQCVAPWHSRKACEGPKVQTKSCNIALCPVEGQWLDWGSWSRCSVSCSNGTQQRTRKCSVSSHGWAECKGAHADARECYNPECPATDSTWGPWNHWSLCSKTCDTGWQRRFRMCQGTGVQGYPCEGSGEEVKTCNEKKCPAYHEMCKDDYVTLMTWKKAAAGEIVYNKCPANATGSASRRCLLNSQGVAYWGSPSFARCVSHEYRYLHLSLREHLAKGQRMLAGEGMSQVVRGLLELVARKTYYSGDLLFSVEILRNVTDTYKRATYIPSADDVQRFFQVVSYMVDAENRDKWEDAQQILPGSVLLMKVVEDFIHLVGDALKAFQSSLIVTDNLVISIQREPVSAVSSDINFPMKGRRGMKDWARHSEDKIFIPKEVLSLSSSETEDSTYFVIGAILYRTLGLILPPPRSPLAVMSRVLTVTVRPPTKAVEPLIAVELSHIFNGTSHPQCVTWEYKKAEVGSGNWDTESCQTVETLAAHTKCQCSQLSTFAVVAQLPKDLAMDSSSSPSVPLMIGCAVSCMALLTLLVIYAAFWRFIKSERSIILLNFCVSILASNVLILVGQSQMLSKGVCTMTAAFLHFFFLSSFCWVLTEAWQSYLAVIGRIRTRLVRKRFLCLGWGLPALVVAVSVGFTRTKGYGTSSYCWLSLEGGLLYAFVGPAAVIVLVNMLIGIIVFNKLMSRDGISDKSKKQRAGFRDPPCSSMLLKCTKCGMVSSTALPSAVARSAMASLWSSCVVLPLLALTWMSAVLAMTDRRSILFQVLFAVFNSVQGFVIITVHCFLRREVQDVVKCQIGVCKSDENENSPDSCKNGQVQIMTDFEKDVDLACQTVLFKEVNTCNPATITSTLSRISLDGDEDPKLNSSSEGGLGFSTLPGNIPPTSILVQLNDPPSKKDVNLDATRGPVYMCGDSNLRQLDYGWLRPQEAAVESNYMVLPRRTVSLKPFTREEGKLNIKLDEAPGLTKVRHMMEAEAYPSFASVDHINVNLNQPYGTIKHPYGLQFKQQPTVRQILASEVSERSRTMPRTVPGSTMKVGSLERKRLRYSDLDFEKVMHTRKRHSELYHELNQKFHTLDRYRAPATNASKREKRWSISSGSGEKNVASEAASPDSRQQKQKSWSTFKAMTLSSLPSKHREKLELHSAADWEKHCMSLDLSEGDFQTEV</sequence>
<dbReference type="GO" id="GO:0007166">
    <property type="term" value="P:cell surface receptor signaling pathway"/>
    <property type="evidence" value="ECO:0007669"/>
    <property type="project" value="InterPro"/>
</dbReference>
<dbReference type="InterPro" id="IPR000884">
    <property type="entry name" value="TSP1_rpt"/>
</dbReference>
<keyword evidence="23" id="KW-1185">Reference proteome</keyword>
<evidence type="ECO:0000256" key="6">
    <source>
        <dbReference type="ARBA" id="ARBA00022553"/>
    </source>
</evidence>
<feature type="domain" description="G-protein coupled receptors family 2 profile 2" evidence="22">
    <location>
        <begin position="875"/>
        <end position="1149"/>
    </location>
</feature>
<dbReference type="CDD" id="cd15988">
    <property type="entry name" value="7tmB2_BAI2"/>
    <property type="match status" value="1"/>
</dbReference>
<feature type="transmembrane region" description="Helical" evidence="18">
    <location>
        <begin position="945"/>
        <end position="969"/>
    </location>
</feature>
<dbReference type="SMART" id="SM00008">
    <property type="entry name" value="HormR"/>
    <property type="match status" value="1"/>
</dbReference>
<feature type="chain" id="PRO_5041671463" evidence="19">
    <location>
        <begin position="22"/>
        <end position="1529"/>
    </location>
</feature>
<dbReference type="Pfam" id="PF00002">
    <property type="entry name" value="7tm_2"/>
    <property type="match status" value="1"/>
</dbReference>
<keyword evidence="11" id="KW-0297">G-protein coupled receptor</keyword>
<keyword evidence="8 19" id="KW-0732">Signal</keyword>
<dbReference type="InterPro" id="IPR043838">
    <property type="entry name" value="AGRB_N"/>
</dbReference>
<dbReference type="Pfam" id="PF02793">
    <property type="entry name" value="HRM"/>
    <property type="match status" value="1"/>
</dbReference>
<evidence type="ECO:0000256" key="19">
    <source>
        <dbReference type="SAM" id="SignalP"/>
    </source>
</evidence>
<evidence type="ECO:0000256" key="8">
    <source>
        <dbReference type="ARBA" id="ARBA00022729"/>
    </source>
</evidence>
<dbReference type="Pfam" id="PF19188">
    <property type="entry name" value="AGRB_N"/>
    <property type="match status" value="1"/>
</dbReference>
<evidence type="ECO:0000256" key="9">
    <source>
        <dbReference type="ARBA" id="ARBA00022737"/>
    </source>
</evidence>
<dbReference type="InterPro" id="IPR051867">
    <property type="entry name" value="Angio_Inhib/Adhesion_GPCR"/>
</dbReference>
<dbReference type="GeneID" id="129343258"/>
<evidence type="ECO:0000256" key="17">
    <source>
        <dbReference type="SAM" id="MobiDB-lite"/>
    </source>
</evidence>
<feature type="transmembrane region" description="Helical" evidence="18">
    <location>
        <begin position="912"/>
        <end position="933"/>
    </location>
</feature>
<dbReference type="InterPro" id="IPR000203">
    <property type="entry name" value="GPS"/>
</dbReference>
<keyword evidence="13" id="KW-1015">Disulfide bond</keyword>
<dbReference type="FunFam" id="2.20.100.10:FF:000003">
    <property type="entry name" value="Adhesion G protein-coupled receptor B2"/>
    <property type="match status" value="2"/>
</dbReference>
<keyword evidence="16" id="KW-0807">Transducer</keyword>
<evidence type="ECO:0000259" key="21">
    <source>
        <dbReference type="PROSITE" id="PS50227"/>
    </source>
</evidence>
<dbReference type="GO" id="GO:0004930">
    <property type="term" value="F:G protein-coupled receptor activity"/>
    <property type="evidence" value="ECO:0007669"/>
    <property type="project" value="UniProtKB-KW"/>
</dbReference>
<organism evidence="23 24">
    <name type="scientific">Eublepharis macularius</name>
    <name type="common">Leopard gecko</name>
    <name type="synonym">Cyrtodactylus macularius</name>
    <dbReference type="NCBI Taxonomy" id="481883"/>
    <lineage>
        <taxon>Eukaryota</taxon>
        <taxon>Metazoa</taxon>
        <taxon>Chordata</taxon>
        <taxon>Craniata</taxon>
        <taxon>Vertebrata</taxon>
        <taxon>Euteleostomi</taxon>
        <taxon>Lepidosauria</taxon>
        <taxon>Squamata</taxon>
        <taxon>Bifurcata</taxon>
        <taxon>Gekkota</taxon>
        <taxon>Eublepharidae</taxon>
        <taxon>Eublepharinae</taxon>
        <taxon>Eublepharis</taxon>
    </lineage>
</organism>
<dbReference type="FunFam" id="1.25.40.610:FF:000002">
    <property type="entry name" value="Adhesion G protein-coupled receptor B2"/>
    <property type="match status" value="1"/>
</dbReference>
<evidence type="ECO:0000256" key="11">
    <source>
        <dbReference type="ARBA" id="ARBA00023040"/>
    </source>
</evidence>
<evidence type="ECO:0000256" key="10">
    <source>
        <dbReference type="ARBA" id="ARBA00022989"/>
    </source>
</evidence>
<feature type="transmembrane region" description="Helical" evidence="18">
    <location>
        <begin position="1019"/>
        <end position="1042"/>
    </location>
</feature>
<dbReference type="Gene3D" id="1.25.40.610">
    <property type="match status" value="1"/>
</dbReference>
<dbReference type="Pfam" id="PF01825">
    <property type="entry name" value="GPS"/>
    <property type="match status" value="1"/>
</dbReference>
<dbReference type="InterPro" id="IPR000832">
    <property type="entry name" value="GPCR_2_secretin-like"/>
</dbReference>
<dbReference type="InterPro" id="IPR017983">
    <property type="entry name" value="GPCR_2_secretin-like_CS"/>
</dbReference>
<evidence type="ECO:0000256" key="3">
    <source>
        <dbReference type="ARBA" id="ARBA00007343"/>
    </source>
</evidence>
<dbReference type="FunFam" id="2.20.100.10:FF:000004">
    <property type="entry name" value="Adhesion G protein-coupled receptor B2"/>
    <property type="match status" value="1"/>
</dbReference>
<evidence type="ECO:0000259" key="22">
    <source>
        <dbReference type="PROSITE" id="PS50261"/>
    </source>
</evidence>
<keyword evidence="4" id="KW-1003">Cell membrane</keyword>
<protein>
    <submittedName>
        <fullName evidence="24">Adhesion G protein-coupled receptor B2</fullName>
    </submittedName>
</protein>
<feature type="domain" description="GAIN-B" evidence="20">
    <location>
        <begin position="709"/>
        <end position="867"/>
    </location>
</feature>
<dbReference type="InterPro" id="IPR057244">
    <property type="entry name" value="GAIN_B"/>
</dbReference>
<feature type="transmembrane region" description="Helical" evidence="18">
    <location>
        <begin position="1124"/>
        <end position="1148"/>
    </location>
</feature>
<feature type="transmembrane region" description="Helical" evidence="18">
    <location>
        <begin position="1097"/>
        <end position="1118"/>
    </location>
</feature>
<dbReference type="SMART" id="SM00303">
    <property type="entry name" value="GPS"/>
    <property type="match status" value="1"/>
</dbReference>
<evidence type="ECO:0000256" key="2">
    <source>
        <dbReference type="ARBA" id="ARBA00004651"/>
    </source>
</evidence>
<dbReference type="KEGG" id="emc:129343258"/>
<evidence type="ECO:0000256" key="15">
    <source>
        <dbReference type="ARBA" id="ARBA00023180"/>
    </source>
</evidence>
<reference evidence="24" key="1">
    <citation type="submission" date="2025-08" db="UniProtKB">
        <authorList>
            <consortium name="RefSeq"/>
        </authorList>
    </citation>
    <scope>IDENTIFICATION</scope>
    <source>
        <tissue evidence="24">Blood</tissue>
    </source>
</reference>
<comment type="similarity">
    <text evidence="3">Belongs to the G-protein coupled receptor 2 family. Adhesion G-protein coupled receptor (ADGR) subfamily.</text>
</comment>
<dbReference type="FunFam" id="2.60.220.50:FF:000002">
    <property type="entry name" value="Adhesion G protein-coupled receptor B2"/>
    <property type="match status" value="1"/>
</dbReference>
<dbReference type="InterPro" id="IPR017981">
    <property type="entry name" value="GPCR_2-like_7TM"/>
</dbReference>
<dbReference type="GO" id="GO:0016525">
    <property type="term" value="P:negative regulation of angiogenesis"/>
    <property type="evidence" value="ECO:0007669"/>
    <property type="project" value="InterPro"/>
</dbReference>
<evidence type="ECO:0000313" key="24">
    <source>
        <dbReference type="RefSeq" id="XP_054855349.1"/>
    </source>
</evidence>
<dbReference type="InterPro" id="IPR046338">
    <property type="entry name" value="GAIN_dom_sf"/>
</dbReference>
<feature type="transmembrane region" description="Helical" evidence="18">
    <location>
        <begin position="981"/>
        <end position="999"/>
    </location>
</feature>
<feature type="domain" description="G-protein coupled receptors family 2 profile 1" evidence="21">
    <location>
        <begin position="500"/>
        <end position="570"/>
    </location>
</feature>
<dbReference type="CTD" id="576"/>
<keyword evidence="6" id="KW-0597">Phosphoprotein</keyword>
<dbReference type="PROSITE" id="PS50261">
    <property type="entry name" value="G_PROTEIN_RECEP_F2_4"/>
    <property type="match status" value="1"/>
</dbReference>
<keyword evidence="15" id="KW-0325">Glycoprotein</keyword>
<dbReference type="PANTHER" id="PTHR10239:SF32">
    <property type="entry name" value="ADHESION G PROTEIN-COUPLED RECEPTOR B2"/>
    <property type="match status" value="1"/>
</dbReference>
<comment type="subcellular location">
    <subcellularLocation>
        <location evidence="2">Cell membrane</location>
        <topology evidence="2">Multi-pass membrane protein</topology>
    </subcellularLocation>
    <subcellularLocation>
        <location evidence="1">Secreted</location>
    </subcellularLocation>
</comment>
<dbReference type="PRINTS" id="PR00249">
    <property type="entry name" value="GPCRSECRETIN"/>
</dbReference>
<name>A0AA97LH96_EUBMA</name>
<dbReference type="Gene3D" id="1.20.1070.10">
    <property type="entry name" value="Rhodopsin 7-helix transmembrane proteins"/>
    <property type="match status" value="1"/>
</dbReference>
<dbReference type="RefSeq" id="XP_054855349.1">
    <property type="nucleotide sequence ID" value="XM_054999374.1"/>
</dbReference>
<keyword evidence="7 18" id="KW-0812">Transmembrane</keyword>
<evidence type="ECO:0000256" key="13">
    <source>
        <dbReference type="ARBA" id="ARBA00023157"/>
    </source>
</evidence>
<dbReference type="Pfam" id="PF16489">
    <property type="entry name" value="GAIN"/>
    <property type="match status" value="1"/>
</dbReference>
<dbReference type="PROSITE" id="PS50221">
    <property type="entry name" value="GAIN_B"/>
    <property type="match status" value="1"/>
</dbReference>
<dbReference type="FunFam" id="4.10.1240.10:FF:000002">
    <property type="entry name" value="Adhesion G protein-coupled receptor B2"/>
    <property type="match status" value="1"/>
</dbReference>
<dbReference type="PRINTS" id="PR01694">
    <property type="entry name" value="BAIPRECURSOR"/>
</dbReference>
<evidence type="ECO:0000313" key="23">
    <source>
        <dbReference type="Proteomes" id="UP001190640"/>
    </source>
</evidence>
<dbReference type="Proteomes" id="UP001190640">
    <property type="component" value="Chromosome 15"/>
</dbReference>
<evidence type="ECO:0000256" key="7">
    <source>
        <dbReference type="ARBA" id="ARBA00022692"/>
    </source>
</evidence>
<evidence type="ECO:0000256" key="1">
    <source>
        <dbReference type="ARBA" id="ARBA00004613"/>
    </source>
</evidence>
<keyword evidence="9" id="KW-0677">Repeat</keyword>
<dbReference type="Gene3D" id="2.20.100.10">
    <property type="entry name" value="Thrombospondin type-1 (TSP1) repeat"/>
    <property type="match status" value="4"/>
</dbReference>
<dbReference type="InterPro" id="IPR036383">
    <property type="entry name" value="TSP1_rpt_sf"/>
</dbReference>
<feature type="region of interest" description="Disordered" evidence="17">
    <location>
        <begin position="1447"/>
        <end position="1485"/>
    </location>
</feature>
<proteinExistence type="inferred from homology"/>
<dbReference type="FunFam" id="2.20.100.10:FF:000012">
    <property type="entry name" value="Adhesion G protein-coupled receptor B2"/>
    <property type="match status" value="1"/>
</dbReference>
<keyword evidence="5" id="KW-0964">Secreted</keyword>
<evidence type="ECO:0000256" key="18">
    <source>
        <dbReference type="SAM" id="Phobius"/>
    </source>
</evidence>
<gene>
    <name evidence="24" type="primary">ADGRB2</name>
</gene>
<dbReference type="GO" id="GO:0005576">
    <property type="term" value="C:extracellular region"/>
    <property type="evidence" value="ECO:0007669"/>
    <property type="project" value="UniProtKB-SubCell"/>
</dbReference>
<dbReference type="GO" id="GO:0005886">
    <property type="term" value="C:plasma membrane"/>
    <property type="evidence" value="ECO:0007669"/>
    <property type="project" value="UniProtKB-SubCell"/>
</dbReference>
<dbReference type="Gene3D" id="2.60.220.50">
    <property type="match status" value="1"/>
</dbReference>
<dbReference type="PROSITE" id="PS50227">
    <property type="entry name" value="G_PROTEIN_RECEP_F2_3"/>
    <property type="match status" value="1"/>
</dbReference>
<evidence type="ECO:0000259" key="20">
    <source>
        <dbReference type="PROSITE" id="PS50221"/>
    </source>
</evidence>
<dbReference type="PROSITE" id="PS50092">
    <property type="entry name" value="TSP1"/>
    <property type="match status" value="4"/>
</dbReference>
<evidence type="ECO:0000256" key="4">
    <source>
        <dbReference type="ARBA" id="ARBA00022475"/>
    </source>
</evidence>
<feature type="signal peptide" evidence="19">
    <location>
        <begin position="1"/>
        <end position="21"/>
    </location>
</feature>
<keyword evidence="10 18" id="KW-1133">Transmembrane helix</keyword>
<keyword evidence="12 18" id="KW-0472">Membrane</keyword>